<sequence length="66" mass="7576">MFFEVKIFDSKGDLQKVVSPKKLSRRFWKEDSIGVGEYVDGSFVKDDWGDSAEKELGLKMEDKELG</sequence>
<protein>
    <submittedName>
        <fullName evidence="1">Uncharacterized protein</fullName>
    </submittedName>
</protein>
<dbReference type="KEGG" id="nva:G3M78_10380"/>
<proteinExistence type="predicted"/>
<dbReference type="EMBL" id="CP048620">
    <property type="protein sequence ID" value="QPJ63876.1"/>
    <property type="molecule type" value="Genomic_DNA"/>
</dbReference>
<evidence type="ECO:0000313" key="2">
    <source>
        <dbReference type="Proteomes" id="UP000594464"/>
    </source>
</evidence>
<accession>A0A7T0BZR6</accession>
<organism evidence="1 2">
    <name type="scientific">Candidatus Nitrohelix vancouverensis</name>
    <dbReference type="NCBI Taxonomy" id="2705534"/>
    <lineage>
        <taxon>Bacteria</taxon>
        <taxon>Pseudomonadati</taxon>
        <taxon>Nitrospinota/Tectimicrobiota group</taxon>
        <taxon>Nitrospinota</taxon>
        <taxon>Nitrospinia</taxon>
        <taxon>Nitrospinales</taxon>
        <taxon>Nitrospinaceae</taxon>
        <taxon>Candidatus Nitrohelix</taxon>
    </lineage>
</organism>
<name>A0A7T0BZR6_9BACT</name>
<evidence type="ECO:0000313" key="1">
    <source>
        <dbReference type="EMBL" id="QPJ63876.1"/>
    </source>
</evidence>
<dbReference type="Proteomes" id="UP000594464">
    <property type="component" value="Chromosome"/>
</dbReference>
<gene>
    <name evidence="1" type="ORF">G3M78_10380</name>
</gene>
<reference evidence="2" key="1">
    <citation type="submission" date="2020-02" db="EMBL/GenBank/DDBJ databases">
        <title>Genomic and physiological characterization of two novel Nitrospinaceae genera.</title>
        <authorList>
            <person name="Mueller A.J."/>
            <person name="Jung M.-Y."/>
            <person name="Strachan C.R."/>
            <person name="Herbold C.W."/>
            <person name="Kirkegaard R.H."/>
            <person name="Daims H."/>
        </authorList>
    </citation>
    <scope>NUCLEOTIDE SEQUENCE [LARGE SCALE GENOMIC DNA]</scope>
</reference>
<dbReference type="AlphaFoldDB" id="A0A7T0BZR6"/>